<dbReference type="EMBL" id="OW240914">
    <property type="protein sequence ID" value="CAH2275446.1"/>
    <property type="molecule type" value="Genomic_DNA"/>
</dbReference>
<accession>A0AAD1RNT5</accession>
<gene>
    <name evidence="2" type="ORF">PECUL_23A007472</name>
</gene>
<protein>
    <submittedName>
        <fullName evidence="2">Uncharacterized protein</fullName>
    </submittedName>
</protein>
<evidence type="ECO:0000313" key="2">
    <source>
        <dbReference type="EMBL" id="CAH2275446.1"/>
    </source>
</evidence>
<organism evidence="2 3">
    <name type="scientific">Pelobates cultripes</name>
    <name type="common">Western spadefoot toad</name>
    <dbReference type="NCBI Taxonomy" id="61616"/>
    <lineage>
        <taxon>Eukaryota</taxon>
        <taxon>Metazoa</taxon>
        <taxon>Chordata</taxon>
        <taxon>Craniata</taxon>
        <taxon>Vertebrata</taxon>
        <taxon>Euteleostomi</taxon>
        <taxon>Amphibia</taxon>
        <taxon>Batrachia</taxon>
        <taxon>Anura</taxon>
        <taxon>Pelobatoidea</taxon>
        <taxon>Pelobatidae</taxon>
        <taxon>Pelobates</taxon>
    </lineage>
</organism>
<proteinExistence type="predicted"/>
<name>A0AAD1RNT5_PELCU</name>
<evidence type="ECO:0000256" key="1">
    <source>
        <dbReference type="SAM" id="MobiDB-lite"/>
    </source>
</evidence>
<sequence>MRTAADREQTPDCKARGTSTPAMRTLGEIYTGESCGPAPPRPPRPEGALAAKLRPASYLHSKFRADCCLRYRINAHPELNGLQQPCLAIRSCPVDTTPTDEVGPRRRCTWVGEPGGMPLRCPWGPLAGCRDPWTVPCGDRSAVTCGFEEDLQATVPDAVSPRGVERGGPVAVGRLAPAQSGRRRVRHRTAFTLTIWGPSGAVGVQGITDWHTDFGWWVLWTGGSLSARCAADLPDGGLARPEGTLRRPGAPGISRGCICSRFPPLGGVVSVVPQCLWTELIHAVNDRQQ</sequence>
<feature type="region of interest" description="Disordered" evidence="1">
    <location>
        <begin position="1"/>
        <end position="47"/>
    </location>
</feature>
<dbReference type="Proteomes" id="UP001295444">
    <property type="component" value="Chromosome 03"/>
</dbReference>
<feature type="compositionally biased region" description="Basic and acidic residues" evidence="1">
    <location>
        <begin position="1"/>
        <end position="15"/>
    </location>
</feature>
<evidence type="ECO:0000313" key="3">
    <source>
        <dbReference type="Proteomes" id="UP001295444"/>
    </source>
</evidence>
<reference evidence="2" key="1">
    <citation type="submission" date="2022-03" db="EMBL/GenBank/DDBJ databases">
        <authorList>
            <person name="Alioto T."/>
            <person name="Alioto T."/>
            <person name="Gomez Garrido J."/>
        </authorList>
    </citation>
    <scope>NUCLEOTIDE SEQUENCE</scope>
</reference>
<keyword evidence="3" id="KW-1185">Reference proteome</keyword>
<dbReference type="AlphaFoldDB" id="A0AAD1RNT5"/>